<name>A0ABR9QF55_9BACI</name>
<feature type="signal peptide" evidence="11">
    <location>
        <begin position="1"/>
        <end position="33"/>
    </location>
</feature>
<evidence type="ECO:0000256" key="11">
    <source>
        <dbReference type="SAM" id="SignalP"/>
    </source>
</evidence>
<keyword evidence="5 9" id="KW-0645">Protease</keyword>
<keyword evidence="11" id="KW-0732">Signal</keyword>
<reference evidence="13 14" key="1">
    <citation type="submission" date="2020-10" db="EMBL/GenBank/DDBJ databases">
        <title>Bacillus sp. HD4P25, an endophyte from a halophyte.</title>
        <authorList>
            <person name="Sun J.-Q."/>
        </authorList>
    </citation>
    <scope>NUCLEOTIDE SEQUENCE [LARGE SCALE GENOMIC DNA]</scope>
    <source>
        <strain evidence="13 14">YIM 93174</strain>
    </source>
</reference>
<dbReference type="PROSITE" id="PS00137">
    <property type="entry name" value="SUBTILASE_HIS"/>
    <property type="match status" value="1"/>
</dbReference>
<feature type="active site" description="Charge relay system" evidence="9">
    <location>
        <position position="447"/>
    </location>
</feature>
<dbReference type="InterPro" id="IPR036852">
    <property type="entry name" value="Peptidase_S8/S53_dom_sf"/>
</dbReference>
<feature type="active site" description="Charge relay system" evidence="9">
    <location>
        <position position="208"/>
    </location>
</feature>
<sequence length="510" mass="53707">MVSKKRSTLFKTVTGTITTALLASSLAFSGASAQTTNYEFGSQDFTIAFKSQSVPSDFNAFMNSLGAKVETELNSIGVVQVEVAGNPTKFLKSTLSHKEVLTVTPSIEMPLDLPDVEAEEMGTVGTAMPELPTLAKEDSIWGTSYQWDIQRVTNNGASHEISSGSKDTVVAVIDSGFDLNHPDLVDNIVPGSKTFVPGTTDAMDYNSHGTHVAGTIGANGRMKGIAPEVGLRAYRVFGATGGAQQIWITNAILAAADDDVDVINMSLGGFRTNGQWNYIDPTTGERIKLGGDSADIVAYNRAIRYAVNKGVTVVAAAGNDAQDLSNPAKLTDWYNGYLRSLGYTQYDIQGATINVPAGIPGVISVSATGGGFGTEDRLAFFSNYGNGKIDLAAPGGDVGPDYPTTGKRVAGDHVFLVLSTIPTYIGQSSTAVKAFGEGGYGWKAGTSMATPQVSGVAAAYIDHVFKTTGKKPSPKQVQTHLQQTAEDIGKKGYDAYYGHGLVNAYNALTK</sequence>
<evidence type="ECO:0000313" key="13">
    <source>
        <dbReference type="EMBL" id="MBE4907132.1"/>
    </source>
</evidence>
<keyword evidence="6 9" id="KW-0378">Hydrolase</keyword>
<evidence type="ECO:0000256" key="5">
    <source>
        <dbReference type="ARBA" id="ARBA00022670"/>
    </source>
</evidence>
<comment type="caution">
    <text evidence="13">The sequence shown here is derived from an EMBL/GenBank/DDBJ whole genome shotgun (WGS) entry which is preliminary data.</text>
</comment>
<dbReference type="InterPro" id="IPR000209">
    <property type="entry name" value="Peptidase_S8/S53_dom"/>
</dbReference>
<comment type="similarity">
    <text evidence="3 9 10">Belongs to the peptidase S8 family.</text>
</comment>
<evidence type="ECO:0000256" key="2">
    <source>
        <dbReference type="ARBA" id="ARBA00004613"/>
    </source>
</evidence>
<dbReference type="PANTHER" id="PTHR43806">
    <property type="entry name" value="PEPTIDASE S8"/>
    <property type="match status" value="1"/>
</dbReference>
<dbReference type="PANTHER" id="PTHR43806:SF11">
    <property type="entry name" value="CEREVISIN-RELATED"/>
    <property type="match status" value="1"/>
</dbReference>
<evidence type="ECO:0000256" key="4">
    <source>
        <dbReference type="ARBA" id="ARBA00022525"/>
    </source>
</evidence>
<dbReference type="Gene3D" id="3.40.50.200">
    <property type="entry name" value="Peptidase S8/S53 domain"/>
    <property type="match status" value="1"/>
</dbReference>
<dbReference type="RefSeq" id="WP_193534608.1">
    <property type="nucleotide sequence ID" value="NZ_JADCLJ010000007.1"/>
</dbReference>
<evidence type="ECO:0000256" key="3">
    <source>
        <dbReference type="ARBA" id="ARBA00011073"/>
    </source>
</evidence>
<dbReference type="SUPFAM" id="SSF52743">
    <property type="entry name" value="Subtilisin-like"/>
    <property type="match status" value="1"/>
</dbReference>
<feature type="active site" description="Charge relay system" evidence="9">
    <location>
        <position position="174"/>
    </location>
</feature>
<dbReference type="PROSITE" id="PS00138">
    <property type="entry name" value="SUBTILASE_SER"/>
    <property type="match status" value="1"/>
</dbReference>
<evidence type="ECO:0000256" key="1">
    <source>
        <dbReference type="ARBA" id="ARBA00001913"/>
    </source>
</evidence>
<dbReference type="Proteomes" id="UP001516662">
    <property type="component" value="Unassembled WGS sequence"/>
</dbReference>
<evidence type="ECO:0000256" key="8">
    <source>
        <dbReference type="ARBA" id="ARBA00022837"/>
    </source>
</evidence>
<keyword evidence="7 9" id="KW-0720">Serine protease</keyword>
<keyword evidence="8" id="KW-0106">Calcium</keyword>
<dbReference type="InterPro" id="IPR023828">
    <property type="entry name" value="Peptidase_S8_Ser-AS"/>
</dbReference>
<organism evidence="13 14">
    <name type="scientific">Litchfieldia luteola</name>
    <dbReference type="NCBI Taxonomy" id="682179"/>
    <lineage>
        <taxon>Bacteria</taxon>
        <taxon>Bacillati</taxon>
        <taxon>Bacillota</taxon>
        <taxon>Bacilli</taxon>
        <taxon>Bacillales</taxon>
        <taxon>Bacillaceae</taxon>
        <taxon>Litchfieldia</taxon>
    </lineage>
</organism>
<keyword evidence="14" id="KW-1185">Reference proteome</keyword>
<dbReference type="InterPro" id="IPR022398">
    <property type="entry name" value="Peptidase_S8_His-AS"/>
</dbReference>
<dbReference type="Pfam" id="PF00082">
    <property type="entry name" value="Peptidase_S8"/>
    <property type="match status" value="1"/>
</dbReference>
<dbReference type="PROSITE" id="PS51892">
    <property type="entry name" value="SUBTILASE"/>
    <property type="match status" value="1"/>
</dbReference>
<accession>A0ABR9QF55</accession>
<keyword evidence="4" id="KW-0964">Secreted</keyword>
<proteinExistence type="inferred from homology"/>
<feature type="chain" id="PRO_5045209057" evidence="11">
    <location>
        <begin position="34"/>
        <end position="510"/>
    </location>
</feature>
<evidence type="ECO:0000256" key="6">
    <source>
        <dbReference type="ARBA" id="ARBA00022801"/>
    </source>
</evidence>
<dbReference type="PRINTS" id="PR00723">
    <property type="entry name" value="SUBTILISIN"/>
</dbReference>
<dbReference type="InterPro" id="IPR023827">
    <property type="entry name" value="Peptidase_S8_Asp-AS"/>
</dbReference>
<evidence type="ECO:0000313" key="14">
    <source>
        <dbReference type="Proteomes" id="UP001516662"/>
    </source>
</evidence>
<comment type="subcellular location">
    <subcellularLocation>
        <location evidence="2">Secreted</location>
    </subcellularLocation>
</comment>
<dbReference type="EMBL" id="JADCLJ010000007">
    <property type="protein sequence ID" value="MBE4907132.1"/>
    <property type="molecule type" value="Genomic_DNA"/>
</dbReference>
<gene>
    <name evidence="13" type="ORF">IMZ08_03545</name>
</gene>
<dbReference type="PROSITE" id="PS00136">
    <property type="entry name" value="SUBTILASE_ASP"/>
    <property type="match status" value="1"/>
</dbReference>
<feature type="domain" description="Peptidase S8/S53" evidence="12">
    <location>
        <begin position="166"/>
        <end position="500"/>
    </location>
</feature>
<comment type="cofactor">
    <cofactor evidence="1">
        <name>Ca(2+)</name>
        <dbReference type="ChEBI" id="CHEBI:29108"/>
    </cofactor>
</comment>
<evidence type="ECO:0000259" key="12">
    <source>
        <dbReference type="Pfam" id="PF00082"/>
    </source>
</evidence>
<evidence type="ECO:0000256" key="10">
    <source>
        <dbReference type="RuleBase" id="RU003355"/>
    </source>
</evidence>
<protein>
    <submittedName>
        <fullName evidence="13">S8 family serine peptidase</fullName>
    </submittedName>
</protein>
<evidence type="ECO:0000256" key="9">
    <source>
        <dbReference type="PROSITE-ProRule" id="PRU01240"/>
    </source>
</evidence>
<dbReference type="InterPro" id="IPR050131">
    <property type="entry name" value="Peptidase_S8_subtilisin-like"/>
</dbReference>
<dbReference type="InterPro" id="IPR015500">
    <property type="entry name" value="Peptidase_S8_subtilisin-rel"/>
</dbReference>
<evidence type="ECO:0000256" key="7">
    <source>
        <dbReference type="ARBA" id="ARBA00022825"/>
    </source>
</evidence>